<name>A0A1D6LTW4_MAIZE</name>
<dbReference type="EMBL" id="CM000782">
    <property type="protein sequence ID" value="AQK82835.1"/>
    <property type="molecule type" value="Genomic_DNA"/>
</dbReference>
<protein>
    <submittedName>
        <fullName evidence="1">Ubiquitin-conjugating enzyme E2 34</fullName>
    </submittedName>
</protein>
<organism evidence="1">
    <name type="scientific">Zea mays</name>
    <name type="common">Maize</name>
    <dbReference type="NCBI Taxonomy" id="4577"/>
    <lineage>
        <taxon>Eukaryota</taxon>
        <taxon>Viridiplantae</taxon>
        <taxon>Streptophyta</taxon>
        <taxon>Embryophyta</taxon>
        <taxon>Tracheophyta</taxon>
        <taxon>Spermatophyta</taxon>
        <taxon>Magnoliopsida</taxon>
        <taxon>Liliopsida</taxon>
        <taxon>Poales</taxon>
        <taxon>Poaceae</taxon>
        <taxon>PACMAD clade</taxon>
        <taxon>Panicoideae</taxon>
        <taxon>Andropogonodae</taxon>
        <taxon>Andropogoneae</taxon>
        <taxon>Tripsacinae</taxon>
        <taxon>Zea</taxon>
    </lineage>
</organism>
<dbReference type="AlphaFoldDB" id="A0A1D6LTW4"/>
<feature type="non-terminal residue" evidence="1">
    <location>
        <position position="1"/>
    </location>
</feature>
<proteinExistence type="predicted"/>
<accession>A0A1D6LTW4</accession>
<evidence type="ECO:0000313" key="1">
    <source>
        <dbReference type="EMBL" id="AQK82835.1"/>
    </source>
</evidence>
<reference evidence="1" key="1">
    <citation type="submission" date="2015-12" db="EMBL/GenBank/DDBJ databases">
        <title>Update maize B73 reference genome by single molecule sequencing technologies.</title>
        <authorList>
            <consortium name="Maize Genome Sequencing Project"/>
            <person name="Ware D."/>
        </authorList>
    </citation>
    <scope>NUCLEOTIDE SEQUENCE</scope>
    <source>
        <tissue evidence="1">Seedling</tissue>
    </source>
</reference>
<sequence>NLQAHHAPPRKKIPHVLDHHPLAFSPRTGERGCRSAPDPLPSSFQPTEIPPNRRPCSPRFDWQARLAAPDQLRDRAGFDLIGSPIGCPGPRVRAGGRAGGGIALGFQRVRSLCRRVGFCHGGERLPEAAPEGVPCAL</sequence>
<gene>
    <name evidence="1" type="ORF">ZEAMMB73_Zm00001d037096</name>
</gene>